<dbReference type="PROSITE" id="PS50005">
    <property type="entry name" value="TPR"/>
    <property type="match status" value="3"/>
</dbReference>
<dbReference type="InterPro" id="IPR039226">
    <property type="entry name" value="Ski3/TTC37"/>
</dbReference>
<evidence type="ECO:0000313" key="5">
    <source>
        <dbReference type="Proteomes" id="UP000013776"/>
    </source>
</evidence>
<gene>
    <name evidence="4" type="ORF">TAPDE_000255</name>
</gene>
<sequence length="1328" mass="147464">MSLLKTFLKNARKALAEKDNAYCISQCQSALEIDSDSYNAYVFLGLAYTNMADYVAAQKNYERAIKIEINSLLGWQGLLNMFEKSGNVTSYIDTASRVAALHAEAGDEQQCLSVIEKAIAVAKSNGSATVVAQSLRLILPVSPFFASLQDKLPRPADTYVEVAELLEDEEATQISSAIAKGRTRLGVKLDNLTKEVKCSVYAESQLESIYGEIINWSLEESVRREAERKLLARKVDKLESSPPREKAQQVAPLMVLARGMTVVNVPDFLAWQTVLEWSDFYLENLDLAMIVQFTCLFRDSTTAQAIHTFLHSSIAPFEEAEIKRWEPESQLKNAKEPTKVGSSIVISRLLEVYEENTADFPLLCARILLYAYIADQDWASAMEFANFCKEKINSIQLSTSISLSASLNESNFQLATAMTAYRAPRFHTQAMELYDEIVSSNDQLFHYRAMVGKAKLLRLSDHFLDARTLLTDVLEHEPENAPAQLELVQCMLANKENDSALNLLTTLSTRFHDSGDRSLLASIYYSIGRSNQALAQSTQMYAALIQSLRYDPNYAAAYTALGLYYADDVHDHRRAEKCFQKALELSATEIVSAERLAAIFADDADWELVQIIAERVIQGNEFLKVAWPHRAIGFVHLNNCKFQEAVSAFQAGLRLATHDVDAWIGLGEAYIELGRFTAAEKAFGRACLLDEDNWHAKYLGATVASALGQHESACYNLEQLVDSAQSLGIRSTLAASYISWARALLNSGSISMAVEVLAKCLSLASNLAGTDGASASFEIIGQASFLVAKQNPTFVSELLPLLKEIESMLPASELLSSVLPSSQADLDIPQKYAKLACTAHVHCIERLDLSDTDEAVAWYNVGSALQLILPYSDEGLAFRASAIEALKCAVKLDPVNDTYWSLLGTTVISQDEDFGQHCLIKAITIDSKSSLHWTNLGFFYWKVHHLEAANQAFQMAQTLDPSDALAWLGQACLARDLGESDPELFEHALSLGSAISHPILAHEYIESNFQRLTARKGYKTSQAQESALWALQQANKCSSRPDTNMLLAYHRFLLLESGGTIPDSMLIQVSQLADTIELAYEEDESEANLQHYCDVKAVLARLHLRTKSYQEALDTAGTVLELEPTNNHKSVISCSLVASISQYQLGEQAEAIATLSSLHEEHQTIDTLITLTQVLISSSDEKNVEIALNMLKEPENQKYSQAKLLYAATVASRMRSNKHHVTLARQMLNELESDANDQDRAYRDVIERLLEDDDRVLLSQVHHDPENTKSWLKLSETMEEPNSRQHCMNMALHSAHENNSLEDLVMVCRASDDVKVKVVGLHLAPDAL</sequence>
<comment type="caution">
    <text evidence="4">The sequence shown here is derived from an EMBL/GenBank/DDBJ whole genome shotgun (WGS) entry which is preliminary data.</text>
</comment>
<accession>R4X962</accession>
<name>R4X962_TAPDE</name>
<protein>
    <submittedName>
        <fullName evidence="4">Antiviral protein</fullName>
    </submittedName>
</protein>
<feature type="repeat" description="TPR" evidence="3">
    <location>
        <begin position="38"/>
        <end position="71"/>
    </location>
</feature>
<feature type="repeat" description="TPR" evidence="3">
    <location>
        <begin position="930"/>
        <end position="963"/>
    </location>
</feature>
<dbReference type="GO" id="GO:0055087">
    <property type="term" value="C:Ski complex"/>
    <property type="evidence" value="ECO:0007669"/>
    <property type="project" value="InterPro"/>
</dbReference>
<evidence type="ECO:0000256" key="2">
    <source>
        <dbReference type="ARBA" id="ARBA00022803"/>
    </source>
</evidence>
<dbReference type="Gene3D" id="1.25.40.10">
    <property type="entry name" value="Tetratricopeptide repeat domain"/>
    <property type="match status" value="3"/>
</dbReference>
<dbReference type="EMBL" id="CAHR02000005">
    <property type="protein sequence ID" value="CCG80707.1"/>
    <property type="molecule type" value="Genomic_DNA"/>
</dbReference>
<dbReference type="InterPro" id="IPR011990">
    <property type="entry name" value="TPR-like_helical_dom_sf"/>
</dbReference>
<dbReference type="VEuPathDB" id="FungiDB:TAPDE_000255"/>
<evidence type="ECO:0000256" key="1">
    <source>
        <dbReference type="ARBA" id="ARBA00022737"/>
    </source>
</evidence>
<dbReference type="PANTHER" id="PTHR15704:SF7">
    <property type="entry name" value="SUPERKILLER COMPLEX PROTEIN 3"/>
    <property type="match status" value="1"/>
</dbReference>
<evidence type="ECO:0000256" key="3">
    <source>
        <dbReference type="PROSITE-ProRule" id="PRU00339"/>
    </source>
</evidence>
<dbReference type="eggNOG" id="KOG1127">
    <property type="taxonomic scope" value="Eukaryota"/>
</dbReference>
<dbReference type="InterPro" id="IPR040962">
    <property type="entry name" value="TPR_22"/>
</dbReference>
<dbReference type="Pfam" id="PF14559">
    <property type="entry name" value="TPR_19"/>
    <property type="match status" value="2"/>
</dbReference>
<dbReference type="OrthoDB" id="421075at2759"/>
<dbReference type="PANTHER" id="PTHR15704">
    <property type="entry name" value="SUPERKILLER 3 PROTEIN-RELATED"/>
    <property type="match status" value="1"/>
</dbReference>
<dbReference type="STRING" id="1097556.R4X962"/>
<dbReference type="InterPro" id="IPR019734">
    <property type="entry name" value="TPR_rpt"/>
</dbReference>
<dbReference type="GO" id="GO:0006401">
    <property type="term" value="P:RNA catabolic process"/>
    <property type="evidence" value="ECO:0007669"/>
    <property type="project" value="InterPro"/>
</dbReference>
<evidence type="ECO:0000313" key="4">
    <source>
        <dbReference type="EMBL" id="CCG80707.1"/>
    </source>
</evidence>
<dbReference type="Pfam" id="PF13181">
    <property type="entry name" value="TPR_8"/>
    <property type="match status" value="1"/>
</dbReference>
<dbReference type="Pfam" id="PF18833">
    <property type="entry name" value="TPR_22"/>
    <property type="match status" value="1"/>
</dbReference>
<keyword evidence="2 3" id="KW-0802">TPR repeat</keyword>
<dbReference type="Proteomes" id="UP000013776">
    <property type="component" value="Unassembled WGS sequence"/>
</dbReference>
<dbReference type="SMART" id="SM00028">
    <property type="entry name" value="TPR"/>
    <property type="match status" value="11"/>
</dbReference>
<proteinExistence type="predicted"/>
<keyword evidence="1" id="KW-0677">Repeat</keyword>
<organism evidence="4 5">
    <name type="scientific">Taphrina deformans (strain PYCC 5710 / ATCC 11124 / CBS 356.35 / IMI 108563 / JCM 9778 / NBRC 8474)</name>
    <name type="common">Peach leaf curl fungus</name>
    <name type="synonym">Lalaria deformans</name>
    <dbReference type="NCBI Taxonomy" id="1097556"/>
    <lineage>
        <taxon>Eukaryota</taxon>
        <taxon>Fungi</taxon>
        <taxon>Dikarya</taxon>
        <taxon>Ascomycota</taxon>
        <taxon>Taphrinomycotina</taxon>
        <taxon>Taphrinomycetes</taxon>
        <taxon>Taphrinales</taxon>
        <taxon>Taphrinaceae</taxon>
        <taxon>Taphrina</taxon>
    </lineage>
</organism>
<dbReference type="SUPFAM" id="SSF48452">
    <property type="entry name" value="TPR-like"/>
    <property type="match status" value="3"/>
</dbReference>
<feature type="repeat" description="TPR" evidence="3">
    <location>
        <begin position="660"/>
        <end position="693"/>
    </location>
</feature>
<reference evidence="4 5" key="1">
    <citation type="journal article" date="2013" name="MBio">
        <title>Genome sequencing of the plant pathogen Taphrina deformans, the causal agent of peach leaf curl.</title>
        <authorList>
            <person name="Cisse O.H."/>
            <person name="Almeida J.M.G.C.F."/>
            <person name="Fonseca A."/>
            <person name="Kumar A.A."/>
            <person name="Salojaervi J."/>
            <person name="Overmyer K."/>
            <person name="Hauser P.M."/>
            <person name="Pagni M."/>
        </authorList>
    </citation>
    <scope>NUCLEOTIDE SEQUENCE [LARGE SCALE GENOMIC DNA]</scope>
    <source>
        <strain evidence="5">PYCC 5710 / ATCC 11124 / CBS 356.35 / IMI 108563 / JCM 9778 / NBRC 8474</strain>
    </source>
</reference>
<keyword evidence="5" id="KW-1185">Reference proteome</keyword>